<reference evidence="3 4" key="1">
    <citation type="journal article" date="2016" name="Genome Announc.">
        <title>Complete genome sequence of the hyperthermophilic and piezophilic archaeon Thermococcus barophilus Ch5, capable of growth at the expense of hydrogenogenesis from carbon monoxide and formate.</title>
        <authorList>
            <person name="Oger P."/>
            <person name="Sokolova T.G."/>
            <person name="Kozhevnikova D.A."/>
            <person name="Taranov E.A."/>
            <person name="Vannier P."/>
            <person name="Lee H.S."/>
            <person name="Kwon K.K."/>
            <person name="Kang S.G."/>
            <person name="Lee J.H."/>
            <person name="Bonch-Osmolovskaya E.A."/>
            <person name="Lebedinsky A.V."/>
        </authorList>
    </citation>
    <scope>NUCLEOTIDE SEQUENCE [LARGE SCALE GENOMIC DNA]</scope>
    <source>
        <strain evidence="4">Ch5</strain>
    </source>
</reference>
<dbReference type="InterPro" id="IPR001048">
    <property type="entry name" value="Asp/Glu/Uridylate_kinase"/>
</dbReference>
<dbReference type="SUPFAM" id="SSF53633">
    <property type="entry name" value="Carbamate kinase-like"/>
    <property type="match status" value="1"/>
</dbReference>
<evidence type="ECO:0000259" key="2">
    <source>
        <dbReference type="Pfam" id="PF00696"/>
    </source>
</evidence>
<sequence length="350" mass="38787">MRLVVKFGGSSLRHDFHDAVQLVKMLRDENEIAVVVSALKGITDKLELLSKTRDIKILKSILLDYASLAKKHGIDPGVINSLSRELSSAFSLNFPDDGIRRDFILSFGELFSALIFAQAIDGVFIEPWDIIVTDGNFGNAEVDITKTRNLFACVIDLMEDGKVPVIPGFIGGFRGFRTTLGRGGSDYTAVVAGICIKAKAVLIMSDVEGIYTADPKVVREAKPIPFVSYDEALIASKFGMRAIQWKAVKLASENEVPLLFGKTRGWWMGTLVSKESSGMPIIAYRLRDTHGIVGVVNAYPRVPYERISEGENWIAFKVPKDETEKAVREIHREIMEKYLPFTKVISVIGT</sequence>
<dbReference type="NCBIfam" id="NF006234">
    <property type="entry name" value="PRK08373.1"/>
    <property type="match status" value="1"/>
</dbReference>
<dbReference type="PATRIC" id="fig|55802.8.peg.190"/>
<dbReference type="Gene3D" id="3.40.1160.10">
    <property type="entry name" value="Acetylglutamate kinase-like"/>
    <property type="match status" value="1"/>
</dbReference>
<dbReference type="PANTHER" id="PTHR21499">
    <property type="entry name" value="ASPARTATE KINASE"/>
    <property type="match status" value="1"/>
</dbReference>
<dbReference type="Proteomes" id="UP000066042">
    <property type="component" value="Chromosome"/>
</dbReference>
<feature type="domain" description="Aspartate/glutamate/uridylate kinase" evidence="2">
    <location>
        <begin position="1"/>
        <end position="258"/>
    </location>
</feature>
<dbReference type="AlphaFoldDB" id="A0A0S1X8U2"/>
<dbReference type="InterPro" id="IPR011819">
    <property type="entry name" value="AspKin_pair"/>
</dbReference>
<dbReference type="Pfam" id="PF00696">
    <property type="entry name" value="AA_kinase"/>
    <property type="match status" value="1"/>
</dbReference>
<proteinExistence type="inferred from homology"/>
<dbReference type="PROSITE" id="PS00324">
    <property type="entry name" value="ASPARTOKINASE"/>
    <property type="match status" value="1"/>
</dbReference>
<dbReference type="EMBL" id="CP013050">
    <property type="protein sequence ID" value="ALM74171.1"/>
    <property type="molecule type" value="Genomic_DNA"/>
</dbReference>
<dbReference type="EC" id="2.7.2.4" evidence="3"/>
<dbReference type="GO" id="GO:0004072">
    <property type="term" value="F:aspartate kinase activity"/>
    <property type="evidence" value="ECO:0007669"/>
    <property type="project" value="UniProtKB-EC"/>
</dbReference>
<dbReference type="InterPro" id="IPR018042">
    <property type="entry name" value="Aspartate_kinase_CS"/>
</dbReference>
<keyword evidence="3" id="KW-0418">Kinase</keyword>
<dbReference type="GO" id="GO:0009090">
    <property type="term" value="P:homoserine biosynthetic process"/>
    <property type="evidence" value="ECO:0007669"/>
    <property type="project" value="TreeGrafter"/>
</dbReference>
<dbReference type="STRING" id="55802.TBCH5v1_0192"/>
<keyword evidence="3" id="KW-0808">Transferase</keyword>
<dbReference type="GO" id="GO:0009089">
    <property type="term" value="P:lysine biosynthetic process via diaminopimelate"/>
    <property type="evidence" value="ECO:0007669"/>
    <property type="project" value="TreeGrafter"/>
</dbReference>
<dbReference type="RefSeq" id="WP_056933161.1">
    <property type="nucleotide sequence ID" value="NZ_CP013050.1"/>
</dbReference>
<dbReference type="NCBIfam" id="TIGR02078">
    <property type="entry name" value="AspKin_pair"/>
    <property type="match status" value="1"/>
</dbReference>
<dbReference type="GeneID" id="26135486"/>
<evidence type="ECO:0000256" key="1">
    <source>
        <dbReference type="ARBA" id="ARBA00010122"/>
    </source>
</evidence>
<dbReference type="CDD" id="cd04234">
    <property type="entry name" value="AAK_AK"/>
    <property type="match status" value="1"/>
</dbReference>
<dbReference type="PANTHER" id="PTHR21499:SF70">
    <property type="entry name" value="ASPARTOKINASE"/>
    <property type="match status" value="1"/>
</dbReference>
<comment type="similarity">
    <text evidence="1">Belongs to the aspartokinase family.</text>
</comment>
<gene>
    <name evidence="3" type="ORF">TBCH5v1_0192</name>
</gene>
<accession>A0A0S1X8U2</accession>
<organism evidence="3 4">
    <name type="scientific">Thermococcus barophilus</name>
    <dbReference type="NCBI Taxonomy" id="55802"/>
    <lineage>
        <taxon>Archaea</taxon>
        <taxon>Methanobacteriati</taxon>
        <taxon>Methanobacteriota</taxon>
        <taxon>Thermococci</taxon>
        <taxon>Thermococcales</taxon>
        <taxon>Thermococcaceae</taxon>
        <taxon>Thermococcus</taxon>
    </lineage>
</organism>
<name>A0A0S1X8U2_THEBA</name>
<dbReference type="GO" id="GO:0005829">
    <property type="term" value="C:cytosol"/>
    <property type="evidence" value="ECO:0007669"/>
    <property type="project" value="TreeGrafter"/>
</dbReference>
<evidence type="ECO:0000313" key="3">
    <source>
        <dbReference type="EMBL" id="ALM74171.1"/>
    </source>
</evidence>
<evidence type="ECO:0000313" key="4">
    <source>
        <dbReference type="Proteomes" id="UP000066042"/>
    </source>
</evidence>
<dbReference type="InterPro" id="IPR036393">
    <property type="entry name" value="AceGlu_kinase-like_sf"/>
</dbReference>
<protein>
    <submittedName>
        <fullName evidence="3">Aspartokinase</fullName>
        <ecNumber evidence="3">2.7.2.4</ecNumber>
    </submittedName>
</protein>